<dbReference type="EMBL" id="MCHY01000006">
    <property type="protein sequence ID" value="RKD25520.1"/>
    <property type="molecule type" value="Genomic_DNA"/>
</dbReference>
<name>A0A419SMJ1_9BACL</name>
<dbReference type="PIRSF" id="PIRSF031653">
    <property type="entry name" value="UCP031653"/>
    <property type="match status" value="1"/>
</dbReference>
<dbReference type="RefSeq" id="WP_120188188.1">
    <property type="nucleotide sequence ID" value="NZ_MCHY01000006.1"/>
</dbReference>
<keyword evidence="1 2" id="KW-0963">Cytoplasm</keyword>
<dbReference type="InterPro" id="IPR016979">
    <property type="entry name" value="DUF2129"/>
</dbReference>
<sequence length="107" mass="13060">MEQRRLGIAVWIKNTKAARQLRRYGNVHYVSRRLRYVSMYVDSEQIDEIMAKIRKLDFVTRIERSHRHEIPIEYKNSKPDKAKEFDYKLEEQRLELEQSENKQAIIH</sequence>
<organism evidence="3 4">
    <name type="scientific">Ammoniphilus oxalaticus</name>
    <dbReference type="NCBI Taxonomy" id="66863"/>
    <lineage>
        <taxon>Bacteria</taxon>
        <taxon>Bacillati</taxon>
        <taxon>Bacillota</taxon>
        <taxon>Bacilli</taxon>
        <taxon>Bacillales</taxon>
        <taxon>Paenibacillaceae</taxon>
        <taxon>Aneurinibacillus group</taxon>
        <taxon>Ammoniphilus</taxon>
    </lineage>
</organism>
<reference evidence="3 4" key="1">
    <citation type="submission" date="2016-08" db="EMBL/GenBank/DDBJ databases">
        <title>Novel Firmicute Genomes.</title>
        <authorList>
            <person name="Poppleton D.I."/>
            <person name="Gribaldo S."/>
        </authorList>
    </citation>
    <scope>NUCLEOTIDE SEQUENCE [LARGE SCALE GENOMIC DNA]</scope>
    <source>
        <strain evidence="3 4">RAOx-1</strain>
    </source>
</reference>
<evidence type="ECO:0000313" key="4">
    <source>
        <dbReference type="Proteomes" id="UP000284219"/>
    </source>
</evidence>
<dbReference type="OrthoDB" id="2990788at2"/>
<accession>A0A419SMJ1</accession>
<gene>
    <name evidence="3" type="ORF">BEP19_00820</name>
</gene>
<dbReference type="Pfam" id="PF09902">
    <property type="entry name" value="DUF2129"/>
    <property type="match status" value="1"/>
</dbReference>
<evidence type="ECO:0000313" key="3">
    <source>
        <dbReference type="EMBL" id="RKD25520.1"/>
    </source>
</evidence>
<dbReference type="AlphaFoldDB" id="A0A419SMJ1"/>
<evidence type="ECO:0000256" key="1">
    <source>
        <dbReference type="ARBA" id="ARBA00022490"/>
    </source>
</evidence>
<dbReference type="Proteomes" id="UP000284219">
    <property type="component" value="Unassembled WGS sequence"/>
</dbReference>
<comment type="caution">
    <text evidence="3">The sequence shown here is derived from an EMBL/GenBank/DDBJ whole genome shotgun (WGS) entry which is preliminary data.</text>
</comment>
<evidence type="ECO:0000256" key="2">
    <source>
        <dbReference type="HAMAP-Rule" id="MF_01126"/>
    </source>
</evidence>
<keyword evidence="4" id="KW-1185">Reference proteome</keyword>
<dbReference type="GO" id="GO:0005737">
    <property type="term" value="C:cytoplasm"/>
    <property type="evidence" value="ECO:0007669"/>
    <property type="project" value="UniProtKB-SubCell"/>
</dbReference>
<protein>
    <recommendedName>
        <fullName evidence="2">UPF0298 protein BEP19_00820</fullName>
    </recommendedName>
</protein>
<proteinExistence type="inferred from homology"/>
<comment type="similarity">
    <text evidence="2">Belongs to the UPF0298 family.</text>
</comment>
<comment type="subcellular location">
    <subcellularLocation>
        <location evidence="2">Cytoplasm</location>
    </subcellularLocation>
</comment>
<dbReference type="HAMAP" id="MF_01126">
    <property type="entry name" value="UPF0298"/>
    <property type="match status" value="1"/>
</dbReference>